<keyword evidence="1" id="KW-0732">Signal</keyword>
<dbReference type="AlphaFoldDB" id="A0AAU6WU00"/>
<protein>
    <submittedName>
        <fullName evidence="2">Uncharacterized protein</fullName>
    </submittedName>
</protein>
<dbReference type="EMBL" id="CP154834">
    <property type="protein sequence ID" value="XAO76093.1"/>
    <property type="molecule type" value="Genomic_DNA"/>
</dbReference>
<evidence type="ECO:0000313" key="3">
    <source>
        <dbReference type="Proteomes" id="UP001463665"/>
    </source>
</evidence>
<feature type="signal peptide" evidence="1">
    <location>
        <begin position="1"/>
        <end position="18"/>
    </location>
</feature>
<gene>
    <name evidence="2" type="ORF">AAFP95_09970</name>
</gene>
<organism evidence="2 3">
    <name type="scientific">Chryseobacterium endophyticum</name>
    <dbReference type="NCBI Taxonomy" id="1854762"/>
    <lineage>
        <taxon>Bacteria</taxon>
        <taxon>Pseudomonadati</taxon>
        <taxon>Bacteroidota</taxon>
        <taxon>Flavobacteriia</taxon>
        <taxon>Flavobacteriales</taxon>
        <taxon>Weeksellaceae</taxon>
        <taxon>Chryseobacterium group</taxon>
        <taxon>Chryseobacterium</taxon>
    </lineage>
</organism>
<sequence>MKKIFTLLFTAASLVAYSQISIPANSSKGTIVTQNNTTIEYRDLKYEKGKVTYKNAQTGIEEFLYDNSVKSIQENTNPENRLPTENTVATVPVPTKKEEKYTSISDIRGYLRQNNPQYKSGRTLSDVGSGLIIGGGAAFLIGGLSNLSKAEKSTLSSGPAKRVLLRLSSAGSLLWQGVLL</sequence>
<reference evidence="2 3" key="1">
    <citation type="submission" date="2024-04" db="EMBL/GenBank/DDBJ databases">
        <title>Genome sequencing and assembly of rice foliar adapted Chryseobacterium endophyticum OsEnb-ALM-A6.</title>
        <authorList>
            <person name="Kumar S."/>
            <person name="Javed M."/>
            <person name="Chouhan V."/>
            <person name="Charishma K."/>
            <person name="Patel A."/>
            <person name="Kumar M."/>
            <person name="Sahu K.P."/>
            <person name="Kumar A."/>
        </authorList>
    </citation>
    <scope>NUCLEOTIDE SEQUENCE [LARGE SCALE GENOMIC DNA]</scope>
    <source>
        <strain evidence="2 3">OsEnb-ALM-A6</strain>
    </source>
</reference>
<dbReference type="RefSeq" id="WP_345767559.1">
    <property type="nucleotide sequence ID" value="NZ_CP154834.1"/>
</dbReference>
<dbReference type="Proteomes" id="UP001463665">
    <property type="component" value="Chromosome"/>
</dbReference>
<proteinExistence type="predicted"/>
<evidence type="ECO:0000313" key="2">
    <source>
        <dbReference type="EMBL" id="XAO76093.1"/>
    </source>
</evidence>
<name>A0AAU6WU00_9FLAO</name>
<evidence type="ECO:0000256" key="1">
    <source>
        <dbReference type="SAM" id="SignalP"/>
    </source>
</evidence>
<feature type="chain" id="PRO_5043324531" evidence="1">
    <location>
        <begin position="19"/>
        <end position="180"/>
    </location>
</feature>
<keyword evidence="3" id="KW-1185">Reference proteome</keyword>
<accession>A0AAU6WU00</accession>